<name>A0A1E5NAK9_9SPIR</name>
<accession>A0A1E5NAK9</accession>
<dbReference type="Proteomes" id="UP000095247">
    <property type="component" value="Unassembled WGS sequence"/>
</dbReference>
<proteinExistence type="predicted"/>
<evidence type="ECO:0000313" key="2">
    <source>
        <dbReference type="Proteomes" id="UP000095247"/>
    </source>
</evidence>
<comment type="caution">
    <text evidence="1">The sequence shown here is derived from an EMBL/GenBank/DDBJ whole genome shotgun (WGS) entry which is preliminary data.</text>
</comment>
<organism evidence="1 2">
    <name type="scientific">Brachyspira hampsonii</name>
    <dbReference type="NCBI Taxonomy" id="1287055"/>
    <lineage>
        <taxon>Bacteria</taxon>
        <taxon>Pseudomonadati</taxon>
        <taxon>Spirochaetota</taxon>
        <taxon>Spirochaetia</taxon>
        <taxon>Brachyspirales</taxon>
        <taxon>Brachyspiraceae</taxon>
        <taxon>Brachyspira</taxon>
    </lineage>
</organism>
<protein>
    <submittedName>
        <fullName evidence="1">Uncharacterized protein</fullName>
    </submittedName>
</protein>
<reference evidence="1 2" key="1">
    <citation type="submission" date="2016-08" db="EMBL/GenBank/DDBJ databases">
        <title>Characterization and recognition of Brachyspira hampsonii sp. nov., a novel intestinal spirochete that is pathogenic to pigs.</title>
        <authorList>
            <person name="Mirajkar N."/>
            <person name="La T."/>
            <person name="Phillips N."/>
            <person name="Hampson D."/>
            <person name="Gebhart C."/>
        </authorList>
    </citation>
    <scope>NUCLEOTIDE SEQUENCE [LARGE SCALE GENOMIC DNA]</scope>
    <source>
        <strain evidence="1 2">P280/1</strain>
    </source>
</reference>
<sequence>MYKNRKIYLLSFYSFNLYPSSLRFLHQAEEFNIFDDIYLYNQYTLPKDEQFDKILKDKLKSDIRGFGYWCWKPFIVLKTLENIEYGDILLYADIGCYLSKKGINRFYEYLDIVIENKNMCSEMGVNEKMYTKSDLFNYFNVLYDKNITNTFQRPATFFILEKNDTNIELVKKWLQVFYDDFSLVDDSPSKIPNLDSFIENRHDQSAFSILSKIYNMKVIKSFEFDSKNPIYPILFIRDKKDIYDFIIEVSCEKNIKNICWYISSFKYREMLKKYFKLNLYELINIYFLYNKDFSKFKYIKCNNFILDTIIKLFFNKLKKNLIKAIENNVNDVQNVIDTMSKYGCPFNK</sequence>
<dbReference type="AlphaFoldDB" id="A0A1E5NAK9"/>
<dbReference type="EMBL" id="MDCO01000014">
    <property type="protein sequence ID" value="OEJ13210.1"/>
    <property type="molecule type" value="Genomic_DNA"/>
</dbReference>
<gene>
    <name evidence="1" type="ORF">BFL38_01165</name>
</gene>
<dbReference type="RefSeq" id="WP_069727579.1">
    <property type="nucleotide sequence ID" value="NZ_MDCO01000014.1"/>
</dbReference>
<evidence type="ECO:0000313" key="1">
    <source>
        <dbReference type="EMBL" id="OEJ13210.1"/>
    </source>
</evidence>